<dbReference type="GO" id="GO:0005886">
    <property type="term" value="C:plasma membrane"/>
    <property type="evidence" value="ECO:0007669"/>
    <property type="project" value="UniProtKB-SubCell"/>
</dbReference>
<gene>
    <name evidence="19" type="ORF">COU90_03925</name>
</gene>
<keyword evidence="8" id="KW-0808">Transferase</keyword>
<evidence type="ECO:0000256" key="10">
    <source>
        <dbReference type="ARBA" id="ARBA00022960"/>
    </source>
</evidence>
<evidence type="ECO:0000256" key="7">
    <source>
        <dbReference type="ARBA" id="ARBA00022676"/>
    </source>
</evidence>
<dbReference type="InterPro" id="IPR001264">
    <property type="entry name" value="Glyco_trans_51"/>
</dbReference>
<keyword evidence="14" id="KW-0961">Cell wall biogenesis/degradation</keyword>
<accession>A0A2M8KWC7</accession>
<keyword evidence="13" id="KW-0511">Multifunctional enzyme</keyword>
<evidence type="ECO:0000256" key="14">
    <source>
        <dbReference type="ARBA" id="ARBA00023316"/>
    </source>
</evidence>
<dbReference type="NCBIfam" id="TIGR02074">
    <property type="entry name" value="PBP_1a_fam"/>
    <property type="match status" value="1"/>
</dbReference>
<evidence type="ECO:0000256" key="1">
    <source>
        <dbReference type="ARBA" id="ARBA00004236"/>
    </source>
</evidence>
<evidence type="ECO:0000256" key="9">
    <source>
        <dbReference type="ARBA" id="ARBA00022801"/>
    </source>
</evidence>
<dbReference type="SUPFAM" id="SSF56601">
    <property type="entry name" value="beta-lactamase/transpeptidase-like"/>
    <property type="match status" value="1"/>
</dbReference>
<dbReference type="InterPro" id="IPR023346">
    <property type="entry name" value="Lysozyme-like_dom_sf"/>
</dbReference>
<evidence type="ECO:0000256" key="11">
    <source>
        <dbReference type="ARBA" id="ARBA00022984"/>
    </source>
</evidence>
<sequence length="826" mass="92270">MPKKRKWEQFGRMVKGLFVLGLFLFLAGIAGLSIFILTLDIPSAAELREREVVQSTKIFDRTGETLLFEIFNEEKRTVINFDHIPREIKNATIAIEDANFYNHHGISPFSIFRAFITDLMRGRILVQGGSTITQQLVKNTLLSPEKTITRKLKEAVLALKIERTNTKDEILNMYLNEISYGSNAYGVEAASQIFFGKSAEDVTLAEAAYLAALPQAPSYFSPYGTHTRELEARKNTVLNRMAELGYITEEDRDSAKEETIAFLPVAEHGIRAPHFVMDVINQLHELYGEEFIKKTGLQVITTLNIDYQQHAEETIAEYAETIDNDFGASNTGIIAIDPKTGEVLAMVGSRDYFNREDEGNFNITTALRQPGSAFKPIVYASALEQGYTPETIVFDVQTEFASAGAESYRPGNYDGTFHGPMTLREALAQSVNIPAVKVLYLTGIKKALETASRLGITTLEGQNRYGLTLVLGGGEVQLLELASVYGVFANDGVRNEPAMILHIEQNNGDMLFDYEPTPRPVLDTQIARRITDILSDNAARTPAFGSQSALYFSTRPVAAKTGTTNDFRDAWILGYTPNIVAGVWAGNNDNSPMEKKVAGFIVAPIWHDFLERVFETLPPEDFVPPEREDVTKPFLMGEWRGGVTYEIDTVSGKRATDATPEEFREIRVVPELHSILHWVNKSDPRGPIPEFPERDAQYKNWEEGVKAWAVQNNIDITGEPNNIPTEFDDVHTEENKPHIIIVHPQDGATYQRSLPLTITLSTKGTYPIKQADYFLNGQFMGSDKGIGSFSVDFSSLTPDQKNAILLIKVYDNVGNVEEKEVKFKVE</sequence>
<dbReference type="PANTHER" id="PTHR32282:SF11">
    <property type="entry name" value="PENICILLIN-BINDING PROTEIN 1B"/>
    <property type="match status" value="1"/>
</dbReference>
<feature type="domain" description="Penicillin-binding protein transpeptidase" evidence="17">
    <location>
        <begin position="332"/>
        <end position="604"/>
    </location>
</feature>
<dbReference type="Gene3D" id="2.60.40.10">
    <property type="entry name" value="Immunoglobulins"/>
    <property type="match status" value="1"/>
</dbReference>
<dbReference type="AlphaFoldDB" id="A0A2M8KWC7"/>
<evidence type="ECO:0000259" key="18">
    <source>
        <dbReference type="Pfam" id="PF00912"/>
    </source>
</evidence>
<dbReference type="Proteomes" id="UP000229098">
    <property type="component" value="Unassembled WGS sequence"/>
</dbReference>
<feature type="domain" description="Glycosyl transferase family 51" evidence="18">
    <location>
        <begin position="69"/>
        <end position="241"/>
    </location>
</feature>
<dbReference type="GO" id="GO:0071555">
    <property type="term" value="P:cell wall organization"/>
    <property type="evidence" value="ECO:0007669"/>
    <property type="project" value="UniProtKB-KW"/>
</dbReference>
<evidence type="ECO:0000256" key="6">
    <source>
        <dbReference type="ARBA" id="ARBA00022670"/>
    </source>
</evidence>
<evidence type="ECO:0000256" key="15">
    <source>
        <dbReference type="ARBA" id="ARBA00034000"/>
    </source>
</evidence>
<keyword evidence="5" id="KW-0121">Carboxypeptidase</keyword>
<proteinExistence type="inferred from homology"/>
<dbReference type="InterPro" id="IPR013783">
    <property type="entry name" value="Ig-like_fold"/>
</dbReference>
<dbReference type="Pfam" id="PF00912">
    <property type="entry name" value="Transgly"/>
    <property type="match status" value="1"/>
</dbReference>
<dbReference type="GO" id="GO:0009252">
    <property type="term" value="P:peptidoglycan biosynthetic process"/>
    <property type="evidence" value="ECO:0007669"/>
    <property type="project" value="UniProtKB-KW"/>
</dbReference>
<keyword evidence="10" id="KW-0133">Cell shape</keyword>
<dbReference type="Gene3D" id="3.40.710.10">
    <property type="entry name" value="DD-peptidase/beta-lactamase superfamily"/>
    <property type="match status" value="1"/>
</dbReference>
<dbReference type="GO" id="GO:0008955">
    <property type="term" value="F:peptidoglycan glycosyltransferase activity"/>
    <property type="evidence" value="ECO:0007669"/>
    <property type="project" value="UniProtKB-EC"/>
</dbReference>
<keyword evidence="9" id="KW-0378">Hydrolase</keyword>
<comment type="similarity">
    <text evidence="2">In the C-terminal section; belongs to the transpeptidase family.</text>
</comment>
<dbReference type="GO" id="GO:0006508">
    <property type="term" value="P:proteolysis"/>
    <property type="evidence" value="ECO:0007669"/>
    <property type="project" value="UniProtKB-KW"/>
</dbReference>
<keyword evidence="4" id="KW-1003">Cell membrane</keyword>
<dbReference type="GO" id="GO:0008360">
    <property type="term" value="P:regulation of cell shape"/>
    <property type="evidence" value="ECO:0007669"/>
    <property type="project" value="UniProtKB-KW"/>
</dbReference>
<keyword evidence="12" id="KW-0472">Membrane</keyword>
<dbReference type="FunFam" id="1.10.3810.10:FF:000001">
    <property type="entry name" value="Penicillin-binding protein 1A"/>
    <property type="match status" value="1"/>
</dbReference>
<comment type="catalytic activity">
    <reaction evidence="16">
        <text>[GlcNAc-(1-&gt;4)-Mur2Ac(oyl-L-Ala-gamma-D-Glu-L-Lys-D-Ala-D-Ala)](n)-di-trans,octa-cis-undecaprenyl diphosphate + beta-D-GlcNAc-(1-&gt;4)-Mur2Ac(oyl-L-Ala-gamma-D-Glu-L-Lys-D-Ala-D-Ala)-di-trans,octa-cis-undecaprenyl diphosphate = [GlcNAc-(1-&gt;4)-Mur2Ac(oyl-L-Ala-gamma-D-Glu-L-Lys-D-Ala-D-Ala)](n+1)-di-trans,octa-cis-undecaprenyl diphosphate + di-trans,octa-cis-undecaprenyl diphosphate + H(+)</text>
        <dbReference type="Rhea" id="RHEA:23708"/>
        <dbReference type="Rhea" id="RHEA-COMP:9602"/>
        <dbReference type="Rhea" id="RHEA-COMP:9603"/>
        <dbReference type="ChEBI" id="CHEBI:15378"/>
        <dbReference type="ChEBI" id="CHEBI:58405"/>
        <dbReference type="ChEBI" id="CHEBI:60033"/>
        <dbReference type="ChEBI" id="CHEBI:78435"/>
        <dbReference type="EC" id="2.4.99.28"/>
    </reaction>
</comment>
<dbReference type="PANTHER" id="PTHR32282">
    <property type="entry name" value="BINDING PROTEIN TRANSPEPTIDASE, PUTATIVE-RELATED"/>
    <property type="match status" value="1"/>
</dbReference>
<dbReference type="InterPro" id="IPR036950">
    <property type="entry name" value="PBP_transglycosylase"/>
</dbReference>
<reference evidence="20" key="1">
    <citation type="submission" date="2017-09" db="EMBL/GenBank/DDBJ databases">
        <title>Depth-based differentiation of microbial function through sediment-hosted aquifers and enrichment of novel symbionts in the deep terrestrial subsurface.</title>
        <authorList>
            <person name="Probst A.J."/>
            <person name="Ladd B."/>
            <person name="Jarett J.K."/>
            <person name="Geller-Mcgrath D.E."/>
            <person name="Sieber C.M.K."/>
            <person name="Emerson J.B."/>
            <person name="Anantharaman K."/>
            <person name="Thomas B.C."/>
            <person name="Malmstrom R."/>
            <person name="Stieglmeier M."/>
            <person name="Klingl A."/>
            <person name="Woyke T."/>
            <person name="Ryan C.M."/>
            <person name="Banfield J.F."/>
        </authorList>
    </citation>
    <scope>NUCLEOTIDE SEQUENCE [LARGE SCALE GENOMIC DNA]</scope>
</reference>
<keyword evidence="7" id="KW-0328">Glycosyltransferase</keyword>
<evidence type="ECO:0000256" key="13">
    <source>
        <dbReference type="ARBA" id="ARBA00023268"/>
    </source>
</evidence>
<dbReference type="InterPro" id="IPR001460">
    <property type="entry name" value="PCN-bd_Tpept"/>
</dbReference>
<dbReference type="SUPFAM" id="SSF53955">
    <property type="entry name" value="Lysozyme-like"/>
    <property type="match status" value="1"/>
</dbReference>
<comment type="catalytic activity">
    <reaction evidence="15">
        <text>Preferential cleavage: (Ac)2-L-Lys-D-Ala-|-D-Ala. Also transpeptidation of peptidyl-alanyl moieties that are N-acyl substituents of D-alanine.</text>
        <dbReference type="EC" id="3.4.16.4"/>
    </reaction>
</comment>
<evidence type="ECO:0000313" key="19">
    <source>
        <dbReference type="EMBL" id="PJE64219.1"/>
    </source>
</evidence>
<dbReference type="InterPro" id="IPR012338">
    <property type="entry name" value="Beta-lactam/transpept-like"/>
</dbReference>
<evidence type="ECO:0000259" key="17">
    <source>
        <dbReference type="Pfam" id="PF00905"/>
    </source>
</evidence>
<evidence type="ECO:0000256" key="16">
    <source>
        <dbReference type="ARBA" id="ARBA00049902"/>
    </source>
</evidence>
<keyword evidence="6" id="KW-0645">Protease</keyword>
<organism evidence="19 20">
    <name type="scientific">Candidatus Ryanbacteria bacterium CG10_big_fil_rev_8_21_14_0_10_43_42</name>
    <dbReference type="NCBI Taxonomy" id="1974864"/>
    <lineage>
        <taxon>Bacteria</taxon>
        <taxon>Candidatus Ryaniibacteriota</taxon>
    </lineage>
</organism>
<dbReference type="EMBL" id="PFEF01000008">
    <property type="protein sequence ID" value="PJE64219.1"/>
    <property type="molecule type" value="Genomic_DNA"/>
</dbReference>
<evidence type="ECO:0000256" key="4">
    <source>
        <dbReference type="ARBA" id="ARBA00022475"/>
    </source>
</evidence>
<dbReference type="GO" id="GO:0030288">
    <property type="term" value="C:outer membrane-bounded periplasmic space"/>
    <property type="evidence" value="ECO:0007669"/>
    <property type="project" value="TreeGrafter"/>
</dbReference>
<evidence type="ECO:0000256" key="5">
    <source>
        <dbReference type="ARBA" id="ARBA00022645"/>
    </source>
</evidence>
<keyword evidence="11" id="KW-0573">Peptidoglycan synthesis</keyword>
<name>A0A2M8KWC7_9BACT</name>
<evidence type="ECO:0000256" key="8">
    <source>
        <dbReference type="ARBA" id="ARBA00022679"/>
    </source>
</evidence>
<evidence type="ECO:0000256" key="3">
    <source>
        <dbReference type="ARBA" id="ARBA00007739"/>
    </source>
</evidence>
<dbReference type="Pfam" id="PF00905">
    <property type="entry name" value="Transpeptidase"/>
    <property type="match status" value="1"/>
</dbReference>
<evidence type="ECO:0000256" key="12">
    <source>
        <dbReference type="ARBA" id="ARBA00023136"/>
    </source>
</evidence>
<comment type="caution">
    <text evidence="19">The sequence shown here is derived from an EMBL/GenBank/DDBJ whole genome shotgun (WGS) entry which is preliminary data.</text>
</comment>
<evidence type="ECO:0000313" key="20">
    <source>
        <dbReference type="Proteomes" id="UP000229098"/>
    </source>
</evidence>
<evidence type="ECO:0000256" key="2">
    <source>
        <dbReference type="ARBA" id="ARBA00007090"/>
    </source>
</evidence>
<protein>
    <submittedName>
        <fullName evidence="19">Penicillin-binding protein</fullName>
    </submittedName>
</protein>
<comment type="subcellular location">
    <subcellularLocation>
        <location evidence="1">Cell membrane</location>
    </subcellularLocation>
</comment>
<dbReference type="GO" id="GO:0009002">
    <property type="term" value="F:serine-type D-Ala-D-Ala carboxypeptidase activity"/>
    <property type="evidence" value="ECO:0007669"/>
    <property type="project" value="UniProtKB-EC"/>
</dbReference>
<dbReference type="Gene3D" id="1.10.3810.10">
    <property type="entry name" value="Biosynthetic peptidoglycan transglycosylase-like"/>
    <property type="match status" value="1"/>
</dbReference>
<comment type="similarity">
    <text evidence="3">In the N-terminal section; belongs to the glycosyltransferase 51 family.</text>
</comment>
<dbReference type="InterPro" id="IPR050396">
    <property type="entry name" value="Glycosyltr_51/Transpeptidase"/>
</dbReference>
<dbReference type="GO" id="GO:0008658">
    <property type="term" value="F:penicillin binding"/>
    <property type="evidence" value="ECO:0007669"/>
    <property type="project" value="InterPro"/>
</dbReference>